<reference evidence="1 2" key="1">
    <citation type="submission" date="2018-01" db="EMBL/GenBank/DDBJ databases">
        <authorList>
            <person name="Clerissi C."/>
        </authorList>
    </citation>
    <scope>NUCLEOTIDE SEQUENCE [LARGE SCALE GENOMIC DNA]</scope>
    <source>
        <strain evidence="1">Cupriavidus taiwanensis STM 6021</strain>
    </source>
</reference>
<dbReference type="Proteomes" id="UP000257139">
    <property type="component" value="Unassembled WGS sequence"/>
</dbReference>
<sequence>MGAGHARLLPWRLVTELSVTTWLVAVPAVACLCGLRFWEIPLLGLVSAAAMFAHSRVTRALATSCNRRSVSES</sequence>
<gene>
    <name evidence="1" type="ORF">CBM2594_U10130</name>
</gene>
<protein>
    <submittedName>
        <fullName evidence="1">Uncharacterized protein</fullName>
    </submittedName>
</protein>
<name>A0A7Z7JFI5_9BURK</name>
<accession>A0A7Z7JFI5</accession>
<evidence type="ECO:0000313" key="1">
    <source>
        <dbReference type="EMBL" id="SPC25629.1"/>
    </source>
</evidence>
<organism evidence="1 2">
    <name type="scientific">Cupriavidus taiwanensis</name>
    <dbReference type="NCBI Taxonomy" id="164546"/>
    <lineage>
        <taxon>Bacteria</taxon>
        <taxon>Pseudomonadati</taxon>
        <taxon>Pseudomonadota</taxon>
        <taxon>Betaproteobacteria</taxon>
        <taxon>Burkholderiales</taxon>
        <taxon>Burkholderiaceae</taxon>
        <taxon>Cupriavidus</taxon>
    </lineage>
</organism>
<dbReference type="EMBL" id="OGUU01000045">
    <property type="protein sequence ID" value="SPC25629.1"/>
    <property type="molecule type" value="Genomic_DNA"/>
</dbReference>
<comment type="caution">
    <text evidence="1">The sequence shown here is derived from an EMBL/GenBank/DDBJ whole genome shotgun (WGS) entry which is preliminary data.</text>
</comment>
<evidence type="ECO:0000313" key="2">
    <source>
        <dbReference type="Proteomes" id="UP000257139"/>
    </source>
</evidence>
<dbReference type="AlphaFoldDB" id="A0A7Z7JFI5"/>
<proteinExistence type="predicted"/>